<keyword evidence="3" id="KW-1185">Reference proteome</keyword>
<organism evidence="2 3">
    <name type="scientific">Caerostris extrusa</name>
    <name type="common">Bark spider</name>
    <name type="synonym">Caerostris bankana</name>
    <dbReference type="NCBI Taxonomy" id="172846"/>
    <lineage>
        <taxon>Eukaryota</taxon>
        <taxon>Metazoa</taxon>
        <taxon>Ecdysozoa</taxon>
        <taxon>Arthropoda</taxon>
        <taxon>Chelicerata</taxon>
        <taxon>Arachnida</taxon>
        <taxon>Araneae</taxon>
        <taxon>Araneomorphae</taxon>
        <taxon>Entelegynae</taxon>
        <taxon>Araneoidea</taxon>
        <taxon>Araneidae</taxon>
        <taxon>Caerostris</taxon>
    </lineage>
</organism>
<evidence type="ECO:0000313" key="3">
    <source>
        <dbReference type="Proteomes" id="UP001054945"/>
    </source>
</evidence>
<evidence type="ECO:0000313" key="2">
    <source>
        <dbReference type="EMBL" id="GIX75953.1"/>
    </source>
</evidence>
<comment type="caution">
    <text evidence="2">The sequence shown here is derived from an EMBL/GenBank/DDBJ whole genome shotgun (WGS) entry which is preliminary data.</text>
</comment>
<keyword evidence="1" id="KW-1015">Disulfide bond</keyword>
<dbReference type="EMBL" id="BPLR01020210">
    <property type="protein sequence ID" value="GIX75953.1"/>
    <property type="molecule type" value="Genomic_DNA"/>
</dbReference>
<name>A0AAV4MUI3_CAEEX</name>
<dbReference type="Proteomes" id="UP001054945">
    <property type="component" value="Unassembled WGS sequence"/>
</dbReference>
<accession>A0AAV4MUI3</accession>
<protein>
    <submittedName>
        <fullName evidence="2">MAM and LDL-receptor class A domain-containing protein 2</fullName>
    </submittedName>
</protein>
<reference evidence="2 3" key="1">
    <citation type="submission" date="2021-06" db="EMBL/GenBank/DDBJ databases">
        <title>Caerostris extrusa draft genome.</title>
        <authorList>
            <person name="Kono N."/>
            <person name="Arakawa K."/>
        </authorList>
    </citation>
    <scope>NUCLEOTIDE SEQUENCE [LARGE SCALE GENOMIC DNA]</scope>
</reference>
<gene>
    <name evidence="2" type="primary">MLRP2_4</name>
    <name evidence="2" type="ORF">CEXT_626491</name>
</gene>
<evidence type="ECO:0000256" key="1">
    <source>
        <dbReference type="ARBA" id="ARBA00023157"/>
    </source>
</evidence>
<dbReference type="InterPro" id="IPR036055">
    <property type="entry name" value="LDL_receptor-like_sf"/>
</dbReference>
<dbReference type="SUPFAM" id="SSF57424">
    <property type="entry name" value="LDL receptor-like module"/>
    <property type="match status" value="1"/>
</dbReference>
<proteinExistence type="predicted"/>
<dbReference type="AlphaFoldDB" id="A0AAV4MUI3"/>
<sequence length="228" mass="26092">MPHILPGIISVPLYKTEFICVYFDSGGQSCRVTEMYVPRLEGDHEKDLGEELRLSLVENPKPDLEWELSEGRESAISTQLPLMIPSFENCYIPRRVKKNLNHVSKMNLCAKTETAYQRSVCDFVDDCGDYSDENRLRAKCDSIQERCDLKALNYCGWTRAPNRLHVADIKNLALDHGQVARMASKVMEATDNSFTNSDSSIPMVQCLIPQNTMNLTQILELWYLHQKE</sequence>